<feature type="compositionally biased region" description="Polar residues" evidence="1">
    <location>
        <begin position="176"/>
        <end position="195"/>
    </location>
</feature>
<feature type="compositionally biased region" description="Basic and acidic residues" evidence="1">
    <location>
        <begin position="473"/>
        <end position="487"/>
    </location>
</feature>
<feature type="compositionally biased region" description="Polar residues" evidence="1">
    <location>
        <begin position="1939"/>
        <end position="1949"/>
    </location>
</feature>
<feature type="compositionally biased region" description="Polar residues" evidence="1">
    <location>
        <begin position="343"/>
        <end position="352"/>
    </location>
</feature>
<evidence type="ECO:0000256" key="1">
    <source>
        <dbReference type="SAM" id="MobiDB-lite"/>
    </source>
</evidence>
<reference evidence="3 4" key="1">
    <citation type="journal article" date="2015" name="Nat. Commun.">
        <title>Outbred genome sequencing and CRISPR/Cas9 gene editing in butterflies.</title>
        <authorList>
            <person name="Li X."/>
            <person name="Fan D."/>
            <person name="Zhang W."/>
            <person name="Liu G."/>
            <person name="Zhang L."/>
            <person name="Zhao L."/>
            <person name="Fang X."/>
            <person name="Chen L."/>
            <person name="Dong Y."/>
            <person name="Chen Y."/>
            <person name="Ding Y."/>
            <person name="Zhao R."/>
            <person name="Feng M."/>
            <person name="Zhu Y."/>
            <person name="Feng Y."/>
            <person name="Jiang X."/>
            <person name="Zhu D."/>
            <person name="Xiang H."/>
            <person name="Feng X."/>
            <person name="Li S."/>
            <person name="Wang J."/>
            <person name="Zhang G."/>
            <person name="Kronforst M.R."/>
            <person name="Wang W."/>
        </authorList>
    </citation>
    <scope>NUCLEOTIDE SEQUENCE [LARGE SCALE GENOMIC DNA]</scope>
    <source>
        <strain evidence="3">Ya'a_city_454_Pm</strain>
        <tissue evidence="3">Whole body</tissue>
    </source>
</reference>
<feature type="region of interest" description="Disordered" evidence="1">
    <location>
        <begin position="125"/>
        <end position="161"/>
    </location>
</feature>
<feature type="compositionally biased region" description="Acidic residues" evidence="1">
    <location>
        <begin position="332"/>
        <end position="342"/>
    </location>
</feature>
<dbReference type="Gene3D" id="2.30.30.140">
    <property type="match status" value="1"/>
</dbReference>
<feature type="compositionally biased region" description="Basic and acidic residues" evidence="1">
    <location>
        <begin position="306"/>
        <end position="326"/>
    </location>
</feature>
<dbReference type="CDD" id="cd05162">
    <property type="entry name" value="PWWP"/>
    <property type="match status" value="1"/>
</dbReference>
<proteinExistence type="predicted"/>
<feature type="region of interest" description="Disordered" evidence="1">
    <location>
        <begin position="253"/>
        <end position="528"/>
    </location>
</feature>
<feature type="compositionally biased region" description="Polar residues" evidence="1">
    <location>
        <begin position="206"/>
        <end position="215"/>
    </location>
</feature>
<feature type="compositionally biased region" description="Polar residues" evidence="1">
    <location>
        <begin position="1967"/>
        <end position="1976"/>
    </location>
</feature>
<keyword evidence="4" id="KW-1185">Reference proteome</keyword>
<feature type="region of interest" description="Disordered" evidence="1">
    <location>
        <begin position="1685"/>
        <end position="1705"/>
    </location>
</feature>
<dbReference type="STRING" id="76193.A0A0N0PBB5"/>
<evidence type="ECO:0000313" key="4">
    <source>
        <dbReference type="Proteomes" id="UP000053240"/>
    </source>
</evidence>
<accession>A0A0N0PBB5</accession>
<protein>
    <recommendedName>
        <fullName evidence="2">PWWP domain-containing protein</fullName>
    </recommendedName>
</protein>
<dbReference type="InParanoid" id="A0A0N0PBB5"/>
<name>A0A0N0PBB5_PAPMA</name>
<feature type="compositionally biased region" description="Polar residues" evidence="1">
    <location>
        <begin position="488"/>
        <end position="500"/>
    </location>
</feature>
<dbReference type="InterPro" id="IPR000313">
    <property type="entry name" value="PWWP_dom"/>
</dbReference>
<dbReference type="EMBL" id="KQ461068">
    <property type="protein sequence ID" value="KPJ09886.1"/>
    <property type="molecule type" value="Genomic_DNA"/>
</dbReference>
<feature type="region of interest" description="Disordered" evidence="1">
    <location>
        <begin position="1574"/>
        <end position="1604"/>
    </location>
</feature>
<organism evidence="3 4">
    <name type="scientific">Papilio machaon</name>
    <name type="common">Old World swallowtail butterfly</name>
    <dbReference type="NCBI Taxonomy" id="76193"/>
    <lineage>
        <taxon>Eukaryota</taxon>
        <taxon>Metazoa</taxon>
        <taxon>Ecdysozoa</taxon>
        <taxon>Arthropoda</taxon>
        <taxon>Hexapoda</taxon>
        <taxon>Insecta</taxon>
        <taxon>Pterygota</taxon>
        <taxon>Neoptera</taxon>
        <taxon>Endopterygota</taxon>
        <taxon>Lepidoptera</taxon>
        <taxon>Glossata</taxon>
        <taxon>Ditrysia</taxon>
        <taxon>Papilionoidea</taxon>
        <taxon>Papilionidae</taxon>
        <taxon>Papilioninae</taxon>
        <taxon>Papilio</taxon>
    </lineage>
</organism>
<dbReference type="SUPFAM" id="SSF63748">
    <property type="entry name" value="Tudor/PWWP/MBT"/>
    <property type="match status" value="1"/>
</dbReference>
<dbReference type="OrthoDB" id="6381815at2759"/>
<gene>
    <name evidence="3" type="ORF">RR48_05088</name>
</gene>
<feature type="region of interest" description="Disordered" evidence="1">
    <location>
        <begin position="1938"/>
        <end position="1996"/>
    </location>
</feature>
<dbReference type="Pfam" id="PF00855">
    <property type="entry name" value="PWWP"/>
    <property type="match status" value="1"/>
</dbReference>
<dbReference type="Proteomes" id="UP000053240">
    <property type="component" value="Unassembled WGS sequence"/>
</dbReference>
<feature type="domain" description="PWWP" evidence="2">
    <location>
        <begin position="12"/>
        <end position="84"/>
    </location>
</feature>
<feature type="compositionally biased region" description="Basic and acidic residues" evidence="1">
    <location>
        <begin position="385"/>
        <end position="405"/>
    </location>
</feature>
<sequence length="1996" mass="217854">MCEQSETEYLDGDVVWVKLGSCFWPGEVVGPDKLPPDLLPSFKKPPIAVVKFFQEDTFEYVKNPNSIYKYNCSRKNEFINKGLYMYRTKHGLMEKFPEDVIRAETAVGGDIKILTRDEFQEEKKESYAGLFGDPTKRTPQSAKRAKGRHPQSPALRTPIRKIKDKTNYKVHILLQGSKTPSTPATDITSPSTSRAGSEPVEENGTKVENVTEQPVSSYSTPTMSSSGVYSCHACPFTTTRLNVLIMHNKTHSVTFTPYTPSPVRKPVSKTKSTPKTPKPRKPKQEKNDKVSKTDKADKVNQAQKRLSQEKSVEIEVKKAKTDEEIKSSLLADWDDVGEDSNDESTMAMTTSPEVPVGAESPDVPTPAELPSAQIPPEISPNTQKNSEDLQSSEKPESSSDSKYEFCEDEDWSMEADAGRKIPRVKNPSKRKESVKSLSTEDDDVHREVAELLNKTTVPELPSVPSTLPVEENFPERSIAKSPDKKNDSNTTEKSPEASQASEKKESTDQPPKTIFKTKTFFRSRHSRSQDAIGKYVAEQLNAAERMDLSENETNGIESSSSPESRESPVENVKVTRLAPKIQLKRMKAEAAQQQEREKIILDIKQDDVSCKTLKIPDHVINITNDFTIEKDESDSLTSQDLTYNTPEITQENIAPNNLNEELEPPEITEPSLPITCDVTTNKDNFMATISQNSLEESVFGKAVDKEESKGDDYEKNKRHLNLQLDYEHSLETRMNETAVDALLSVSRETDNVTRVISDDPPEDLFEDEKDTTNVNIVNGFNEMKEIVDDKVKEPSIDNDSECSKLQTNSLDEIPITDNLDTDTNADKTIETNDETKVAEDINEVKDKVEDIADDVVADSVPTESDLQIAEALINLPSTAIQNKTFSETPPVTPPLSIQSLEIDKPTEPCEVLLNKESVETVSHSPSTKDLIIEEPIPDYSNEKKENIARYETEHEKSENLNAAQSLVQMSECIDHNINFVEIESENKKEASPIKTNKPKTTEATDIAKEPKVSLLTKKSTVEQSNGKSVSYDKSSSKLLKILEKPTTPKLAPNKTIISKRVIIPGKEKILNFDVGKQSFKGKPQAIKQNIVIRRSGPNKTILNNISEVSNLNKIILSRSNKPVQDGSSVQTYTIQTPVEPSSDPNTILIQPKNRKIGKTLTKIQKIKPQTQTSFVAHIKEKKPIKESGNDESIFDINSMPIVLSDDILTPESIEKMPIVMSDANVITNSSNTTKIKTKTIVESEKIALSPVTTKSLSPITNKAEIKTMVMSPSSDAAKVTTPNILSKSAKLRGAKPMLVIEKATGKKKIILPQSEAAVKEAKQSLAPTLVPSVSQSGGKTEKYIILPTTSSPRATRTQKIVIDPQTGKAHMFLAKGTDALAVTDNKAVSAKLIQQSSENTAPGNTVMIITNSQGAQSKIVLTPEHEKILFPHKANVSQLKTQRITTNSNIVHKPTVSTATAAKGQARIVPRHKSAIITSKGQLIVGGLVPSGTTNIAPMPEIRPALKRIVPAETKKIVHTTHVQKDSSEPVLFYQRKPGTYMQLTAAQFEHLQRTGQLISKSPITQESKVIIQKPSAKSPKEPVVITTSKQRGRKSTIDPQTPQKKAKQEIAIAPAPPPFPALAPALVPALAPVSQLNAAPSLSSNPVATNIQTVHAASPATASPSTYSELDNIEEILPSTAIARQAESASSQPEPTGAAAPGALSDGQLLAVPGEHFGGLAGTFYLCMEDNGNYTIVDNRPLILENNELVPMAEPAPAIAPLPERRDILEAALANSDVFQPEAARDDPPDFRDLNANVPVLCRVSETSTTLNQPIMTPVEVPTKADGEPAVPAVPANLEDGLAVIGVTPHTVPTSLELPITVTDPRIAPKTSDPLSGSAYGAALLPSPNAEIALVTSGEEVDVHASGVMTLPLLTDDVSVGKSLPILTDEVTERGVSSVESALGSPSSAEVRDSEAEEGQWARLLTPSSDTSETSAEIPLQPPIKLSVNDLSHSE</sequence>
<feature type="region of interest" description="Disordered" evidence="1">
    <location>
        <begin position="173"/>
        <end position="224"/>
    </location>
</feature>
<evidence type="ECO:0000313" key="3">
    <source>
        <dbReference type="EMBL" id="KPJ09886.1"/>
    </source>
</evidence>
<dbReference type="KEGG" id="pmac:106716376"/>
<feature type="region of interest" description="Disordered" evidence="1">
    <location>
        <begin position="543"/>
        <end position="573"/>
    </location>
</feature>
<evidence type="ECO:0000259" key="2">
    <source>
        <dbReference type="Pfam" id="PF00855"/>
    </source>
</evidence>
<feature type="compositionally biased region" description="Basic and acidic residues" evidence="1">
    <location>
        <begin position="282"/>
        <end position="298"/>
    </location>
</feature>